<keyword evidence="3" id="KW-1185">Reference proteome</keyword>
<dbReference type="InterPro" id="IPR029033">
    <property type="entry name" value="His_PPase_superfam"/>
</dbReference>
<evidence type="ECO:0000313" key="2">
    <source>
        <dbReference type="EMBL" id="CUM57960.1"/>
    </source>
</evidence>
<name>A0A0S4KP86_BODSA</name>
<dbReference type="VEuPathDB" id="TriTrypDB:BSAL_48885"/>
<dbReference type="SUPFAM" id="SSF53254">
    <property type="entry name" value="Phosphoglycerate mutase-like"/>
    <property type="match status" value="1"/>
</dbReference>
<feature type="region of interest" description="Disordered" evidence="1">
    <location>
        <begin position="1"/>
        <end position="20"/>
    </location>
</feature>
<evidence type="ECO:0000313" key="3">
    <source>
        <dbReference type="Proteomes" id="UP000051952"/>
    </source>
</evidence>
<dbReference type="Pfam" id="PF00300">
    <property type="entry name" value="His_Phos_1"/>
    <property type="match status" value="1"/>
</dbReference>
<proteinExistence type="predicted"/>
<evidence type="ECO:0000256" key="1">
    <source>
        <dbReference type="SAM" id="MobiDB-lite"/>
    </source>
</evidence>
<feature type="compositionally biased region" description="Basic and acidic residues" evidence="1">
    <location>
        <begin position="1"/>
        <end position="16"/>
    </location>
</feature>
<dbReference type="EMBL" id="CYKH01002253">
    <property type="protein sequence ID" value="CUM57960.1"/>
    <property type="molecule type" value="Genomic_DNA"/>
</dbReference>
<dbReference type="Proteomes" id="UP000051952">
    <property type="component" value="Unassembled WGS sequence"/>
</dbReference>
<dbReference type="AlphaFoldDB" id="A0A0S4KP86"/>
<accession>A0A0S4KP86</accession>
<dbReference type="OrthoDB" id="430091at2759"/>
<protein>
    <submittedName>
        <fullName evidence="2">Histidine phosphatase-like, putative</fullName>
    </submittedName>
</protein>
<dbReference type="Gene3D" id="3.40.50.1240">
    <property type="entry name" value="Phosphoglycerate mutase-like"/>
    <property type="match status" value="1"/>
</dbReference>
<organism evidence="2 3">
    <name type="scientific">Bodo saltans</name>
    <name type="common">Flagellated protozoan</name>
    <dbReference type="NCBI Taxonomy" id="75058"/>
    <lineage>
        <taxon>Eukaryota</taxon>
        <taxon>Discoba</taxon>
        <taxon>Euglenozoa</taxon>
        <taxon>Kinetoplastea</taxon>
        <taxon>Metakinetoplastina</taxon>
        <taxon>Eubodonida</taxon>
        <taxon>Bodonidae</taxon>
        <taxon>Bodo</taxon>
    </lineage>
</organism>
<sequence>MTEYTSKCEPHHEHDTPLSIKGEGQALRTGEFIRQCLGANVLATKNILMVSSPLRRCLQTTKGIRRGLLGTASAINENSVPETTTAGGSSPARLMTDATPSPYCHLQVCTGFYELFVENLFPAAPRITPTLDVSRCDGRWEERDGGGQEWESDQELFQSVAVDDQVRILERYPETKPQSTSRSVDAFQEALRMCSSTHATGHARDYEVLIIVAHQFNCHVIASKVVETVARHREMNAVDGDQPRSPAAARGGKGRHIDWKKEARRLLAEIDVNREEDDCDEDSVVNGRGKIPLQQEAAILDFDVCSVSLFEFDDKTSNDSNAGGVPTHVRLVAYKSHLDDTV</sequence>
<reference evidence="3" key="1">
    <citation type="submission" date="2015-09" db="EMBL/GenBank/DDBJ databases">
        <authorList>
            <consortium name="Pathogen Informatics"/>
        </authorList>
    </citation>
    <scope>NUCLEOTIDE SEQUENCE [LARGE SCALE GENOMIC DNA]</scope>
    <source>
        <strain evidence="3">Lake Konstanz</strain>
    </source>
</reference>
<gene>
    <name evidence="2" type="ORF">BSAL_48885</name>
</gene>
<dbReference type="InterPro" id="IPR013078">
    <property type="entry name" value="His_Pase_superF_clade-1"/>
</dbReference>